<dbReference type="Pfam" id="PF13442">
    <property type="entry name" value="Cytochrome_CBB3"/>
    <property type="match status" value="1"/>
</dbReference>
<keyword evidence="5 6" id="KW-0408">Iron</keyword>
<evidence type="ECO:0000256" key="1">
    <source>
        <dbReference type="ARBA" id="ARBA00022448"/>
    </source>
</evidence>
<dbReference type="GO" id="GO:0009055">
    <property type="term" value="F:electron transfer activity"/>
    <property type="evidence" value="ECO:0007669"/>
    <property type="project" value="InterPro"/>
</dbReference>
<dbReference type="PANTHER" id="PTHR33751">
    <property type="entry name" value="CBB3-TYPE CYTOCHROME C OXIDASE SUBUNIT FIXP"/>
    <property type="match status" value="1"/>
</dbReference>
<dbReference type="InterPro" id="IPR009056">
    <property type="entry name" value="Cyt_c-like_dom"/>
</dbReference>
<dbReference type="InterPro" id="IPR036909">
    <property type="entry name" value="Cyt_c-like_dom_sf"/>
</dbReference>
<dbReference type="EMBL" id="FNAT01000005">
    <property type="protein sequence ID" value="SDE91997.1"/>
    <property type="molecule type" value="Genomic_DNA"/>
</dbReference>
<dbReference type="OrthoDB" id="9773456at2"/>
<keyword evidence="2 6" id="KW-0349">Heme</keyword>
<sequence>MRQRTRTVIGTLAVLGALGALAGGATVAFGLYNVSARAGHLPPVYWALHTTFRQSVDLRADHPETPPPDLNDPALVELGARHFETACAMCHAVPGEDRSATVARMNPEPPHVEQAVGDWTPEELHWIVYEGVKMSGMPAWPSARPDDVWAVVAYLRAIQSGAVPAERQAELVARADLDGPEGAAWCAGCHASVAAHVPRLDIFEADYIEAALMAYREGRRESGIMSQAASELSPEALRELAVWFAEGGAAPERVSAADHDPELLARGEDLAKAGSDDVPACTACHGPGPRDLEGFGGEELEGHFPPLAGQDEAYLITQLRLWRDGVRGGSEAHDLMRVAAQDLTEAEIEALAAWYAGLDPATGAAARAGQANAPNPMRPAKDGGH</sequence>
<feature type="region of interest" description="Disordered" evidence="7">
    <location>
        <begin position="366"/>
        <end position="385"/>
    </location>
</feature>
<evidence type="ECO:0000256" key="3">
    <source>
        <dbReference type="ARBA" id="ARBA00022723"/>
    </source>
</evidence>
<accession>A0A1G7GV16</accession>
<evidence type="ECO:0000259" key="8">
    <source>
        <dbReference type="PROSITE" id="PS51007"/>
    </source>
</evidence>
<evidence type="ECO:0000256" key="4">
    <source>
        <dbReference type="ARBA" id="ARBA00022982"/>
    </source>
</evidence>
<name>A0A1G7GV16_9RHOB</name>
<gene>
    <name evidence="9" type="ORF">SAMN04488567_2941</name>
</gene>
<evidence type="ECO:0000313" key="10">
    <source>
        <dbReference type="Proteomes" id="UP000198922"/>
    </source>
</evidence>
<evidence type="ECO:0000256" key="2">
    <source>
        <dbReference type="ARBA" id="ARBA00022617"/>
    </source>
</evidence>
<evidence type="ECO:0000256" key="5">
    <source>
        <dbReference type="ARBA" id="ARBA00023004"/>
    </source>
</evidence>
<organism evidence="9 10">
    <name type="scientific">Limimaricola pyoseonensis</name>
    <dbReference type="NCBI Taxonomy" id="521013"/>
    <lineage>
        <taxon>Bacteria</taxon>
        <taxon>Pseudomonadati</taxon>
        <taxon>Pseudomonadota</taxon>
        <taxon>Alphaproteobacteria</taxon>
        <taxon>Rhodobacterales</taxon>
        <taxon>Paracoccaceae</taxon>
        <taxon>Limimaricola</taxon>
    </lineage>
</organism>
<keyword evidence="10" id="KW-1185">Reference proteome</keyword>
<dbReference type="Gene3D" id="1.10.760.10">
    <property type="entry name" value="Cytochrome c-like domain"/>
    <property type="match status" value="3"/>
</dbReference>
<proteinExistence type="predicted"/>
<dbReference type="Proteomes" id="UP000198922">
    <property type="component" value="Unassembled WGS sequence"/>
</dbReference>
<dbReference type="GO" id="GO:0046872">
    <property type="term" value="F:metal ion binding"/>
    <property type="evidence" value="ECO:0007669"/>
    <property type="project" value="UniProtKB-KW"/>
</dbReference>
<feature type="domain" description="Cytochrome c" evidence="8">
    <location>
        <begin position="262"/>
        <end position="359"/>
    </location>
</feature>
<dbReference type="PROSITE" id="PS51007">
    <property type="entry name" value="CYTC"/>
    <property type="match status" value="2"/>
</dbReference>
<evidence type="ECO:0000256" key="6">
    <source>
        <dbReference type="PROSITE-ProRule" id="PRU00433"/>
    </source>
</evidence>
<reference evidence="10" key="1">
    <citation type="submission" date="2016-10" db="EMBL/GenBank/DDBJ databases">
        <authorList>
            <person name="Varghese N."/>
            <person name="Submissions S."/>
        </authorList>
    </citation>
    <scope>NUCLEOTIDE SEQUENCE [LARGE SCALE GENOMIC DNA]</scope>
    <source>
        <strain evidence="10">DSM 21424</strain>
    </source>
</reference>
<dbReference type="InterPro" id="IPR050597">
    <property type="entry name" value="Cytochrome_c_Oxidase_Subunit"/>
</dbReference>
<protein>
    <submittedName>
        <fullName evidence="9">Cytochrome c553</fullName>
    </submittedName>
</protein>
<dbReference type="RefSeq" id="WP_090113230.1">
    <property type="nucleotide sequence ID" value="NZ_FNAT01000005.1"/>
</dbReference>
<dbReference type="PANTHER" id="PTHR33751:SF9">
    <property type="entry name" value="CYTOCHROME C4"/>
    <property type="match status" value="1"/>
</dbReference>
<evidence type="ECO:0000256" key="7">
    <source>
        <dbReference type="SAM" id="MobiDB-lite"/>
    </source>
</evidence>
<dbReference type="AlphaFoldDB" id="A0A1G7GV16"/>
<dbReference type="SUPFAM" id="SSF46626">
    <property type="entry name" value="Cytochrome c"/>
    <property type="match status" value="3"/>
</dbReference>
<evidence type="ECO:0000313" key="9">
    <source>
        <dbReference type="EMBL" id="SDE91997.1"/>
    </source>
</evidence>
<keyword evidence="3 6" id="KW-0479">Metal-binding</keyword>
<keyword evidence="1" id="KW-0813">Transport</keyword>
<feature type="domain" description="Cytochrome c" evidence="8">
    <location>
        <begin position="74"/>
        <end position="159"/>
    </location>
</feature>
<keyword evidence="4" id="KW-0249">Electron transport</keyword>
<dbReference type="STRING" id="521013.SAMN04488567_2941"/>
<dbReference type="GO" id="GO:0020037">
    <property type="term" value="F:heme binding"/>
    <property type="evidence" value="ECO:0007669"/>
    <property type="project" value="InterPro"/>
</dbReference>